<dbReference type="SUPFAM" id="SSF52047">
    <property type="entry name" value="RNI-like"/>
    <property type="match status" value="1"/>
</dbReference>
<dbReference type="InterPro" id="IPR032675">
    <property type="entry name" value="LRR_dom_sf"/>
</dbReference>
<evidence type="ECO:0000313" key="1">
    <source>
        <dbReference type="EMBL" id="KZP29783.1"/>
    </source>
</evidence>
<gene>
    <name evidence="1" type="ORF">FIBSPDRAFT_179396</name>
</gene>
<dbReference type="Gene3D" id="3.80.10.10">
    <property type="entry name" value="Ribonuclease Inhibitor"/>
    <property type="match status" value="1"/>
</dbReference>
<accession>A0A166SSQ7</accession>
<keyword evidence="2" id="KW-1185">Reference proteome</keyword>
<dbReference type="EMBL" id="KV417497">
    <property type="protein sequence ID" value="KZP29783.1"/>
    <property type="molecule type" value="Genomic_DNA"/>
</dbReference>
<proteinExistence type="predicted"/>
<dbReference type="OrthoDB" id="2886183at2759"/>
<name>A0A166SSQ7_9AGAM</name>
<dbReference type="AlphaFoldDB" id="A0A166SSQ7"/>
<protein>
    <submittedName>
        <fullName evidence="1">Uncharacterized protein</fullName>
    </submittedName>
</protein>
<reference evidence="1 2" key="1">
    <citation type="journal article" date="2016" name="Mol. Biol. Evol.">
        <title>Comparative Genomics of Early-Diverging Mushroom-Forming Fungi Provides Insights into the Origins of Lignocellulose Decay Capabilities.</title>
        <authorList>
            <person name="Nagy L.G."/>
            <person name="Riley R."/>
            <person name="Tritt A."/>
            <person name="Adam C."/>
            <person name="Daum C."/>
            <person name="Floudas D."/>
            <person name="Sun H."/>
            <person name="Yadav J.S."/>
            <person name="Pangilinan J."/>
            <person name="Larsson K.H."/>
            <person name="Matsuura K."/>
            <person name="Barry K."/>
            <person name="Labutti K."/>
            <person name="Kuo R."/>
            <person name="Ohm R.A."/>
            <person name="Bhattacharya S.S."/>
            <person name="Shirouzu T."/>
            <person name="Yoshinaga Y."/>
            <person name="Martin F.M."/>
            <person name="Grigoriev I.V."/>
            <person name="Hibbett D.S."/>
        </authorList>
    </citation>
    <scope>NUCLEOTIDE SEQUENCE [LARGE SCALE GENOMIC DNA]</scope>
    <source>
        <strain evidence="1 2">CBS 109695</strain>
    </source>
</reference>
<sequence length="476" mass="54219">MTLASKSISTTWPRTFKAEHFCHSESLPTINSVPPEVFIEILSYLKPNSDHGRRYYQNDCSRAEIIPPTHVCQLWRQIALSTPSLSTHINIKLNSRDGTKEVECLTSWLVRGKKCPLFIDLRCYGHCAALEQSAWDALLVLAIQHSYRWREASFESPLPTNLSAVRNNVPLLQTLRFPRCDIAPPNDFETAPMLRSVTSTFHHNYGQPISFGQLPWTQLTNVIANDCSTLSVLAMRQMMPNIIDFLAYCSGRPQQPEFSIPRCLCLSKLQSLDLSGEIDVDDLLDCLELPSLASFSFWEHFDTPTIWSTSLLSLIHRSSCYNVDTLNLSPERCCESEEPSLDELIRATPKLKTLDLINETGDTRHWDCSKIIQALTASPICGTNPYPAPELEKLHLGYAKDFQVQAFVEMVESRWRVEGGGPVKRIHSIYLRYVPDTSIFDYMTMGRLRKFAAEGLHIRVDCVEWLDGREIEHRLL</sequence>
<dbReference type="Proteomes" id="UP000076532">
    <property type="component" value="Unassembled WGS sequence"/>
</dbReference>
<organism evidence="1 2">
    <name type="scientific">Athelia psychrophila</name>
    <dbReference type="NCBI Taxonomy" id="1759441"/>
    <lineage>
        <taxon>Eukaryota</taxon>
        <taxon>Fungi</taxon>
        <taxon>Dikarya</taxon>
        <taxon>Basidiomycota</taxon>
        <taxon>Agaricomycotina</taxon>
        <taxon>Agaricomycetes</taxon>
        <taxon>Agaricomycetidae</taxon>
        <taxon>Atheliales</taxon>
        <taxon>Atheliaceae</taxon>
        <taxon>Athelia</taxon>
    </lineage>
</organism>
<evidence type="ECO:0000313" key="2">
    <source>
        <dbReference type="Proteomes" id="UP000076532"/>
    </source>
</evidence>
<dbReference type="Gene3D" id="1.20.1280.50">
    <property type="match status" value="1"/>
</dbReference>